<comment type="caution">
    <text evidence="3">The sequence shown here is derived from an EMBL/GenBank/DDBJ whole genome shotgun (WGS) entry which is preliminary data.</text>
</comment>
<dbReference type="EMBL" id="CAKOFQ010006800">
    <property type="protein sequence ID" value="CAH1972588.1"/>
    <property type="molecule type" value="Genomic_DNA"/>
</dbReference>
<dbReference type="SUPFAM" id="SSF50978">
    <property type="entry name" value="WD40 repeat-like"/>
    <property type="match status" value="1"/>
</dbReference>
<dbReference type="InterPro" id="IPR015943">
    <property type="entry name" value="WD40/YVTN_repeat-like_dom_sf"/>
</dbReference>
<dbReference type="AlphaFoldDB" id="A0A9P0KCJ8"/>
<dbReference type="PANTHER" id="PTHR46853">
    <property type="entry name" value="METHYLOSOME PROTEIN 50"/>
    <property type="match status" value="1"/>
</dbReference>
<reference evidence="3" key="1">
    <citation type="submission" date="2022-03" db="EMBL/GenBank/DDBJ databases">
        <authorList>
            <person name="Sayadi A."/>
        </authorList>
    </citation>
    <scope>NUCLEOTIDE SEQUENCE</scope>
</reference>
<protein>
    <submittedName>
        <fullName evidence="3">Uncharacterized protein</fullName>
    </submittedName>
</protein>
<dbReference type="Gene3D" id="2.130.10.10">
    <property type="entry name" value="YVTN repeat-like/Quinoprotein amine dehydrogenase"/>
    <property type="match status" value="1"/>
</dbReference>
<dbReference type="InterPro" id="IPR036322">
    <property type="entry name" value="WD40_repeat_dom_sf"/>
</dbReference>
<name>A0A9P0KCJ8_ACAOB</name>
<dbReference type="OrthoDB" id="10260946at2759"/>
<dbReference type="GO" id="GO:0034709">
    <property type="term" value="C:methylosome"/>
    <property type="evidence" value="ECO:0007669"/>
    <property type="project" value="TreeGrafter"/>
</dbReference>
<keyword evidence="4" id="KW-1185">Reference proteome</keyword>
<proteinExistence type="predicted"/>
<dbReference type="PANTHER" id="PTHR46853:SF1">
    <property type="entry name" value="METHYLOSOME PROTEIN 50"/>
    <property type="match status" value="1"/>
</dbReference>
<dbReference type="GO" id="GO:0007309">
    <property type="term" value="P:oocyte axis specification"/>
    <property type="evidence" value="ECO:0007669"/>
    <property type="project" value="TreeGrafter"/>
</dbReference>
<dbReference type="Proteomes" id="UP001152888">
    <property type="component" value="Unassembled WGS sequence"/>
</dbReference>
<gene>
    <name evidence="3" type="ORF">ACAOBT_LOCUS10082</name>
</gene>
<sequence>MTDIEELEHRRINGALFPPNKGMEPRTLFSKQPVLYDHLLFLDFDENGNSILGCSDLTGTFWEGTLFYFDKKNKIEEFDFSSYYIHTTTSDGKFVNQNTIALAEDTGHLNIVSVDTSQEGITLKSTASIKVIERIPQLAVWDNSDKVLCCSGRTVTIADVNADKIETRRNIHLENIMTVDSLKSNTNIFASGGRDRIACTWDLREEKPSGLYAQYRYFRVTDDLRDLGHSNSLRYALPDVCSAPIHTRFCMSMNSHL</sequence>
<keyword evidence="2" id="KW-0963">Cytoplasm</keyword>
<dbReference type="InterPro" id="IPR052139">
    <property type="entry name" value="Methylosome_Comp_WDR77"/>
</dbReference>
<comment type="subcellular location">
    <subcellularLocation>
        <location evidence="1">Cytoplasm</location>
    </subcellularLocation>
</comment>
<accession>A0A9P0KCJ8</accession>
<evidence type="ECO:0000256" key="2">
    <source>
        <dbReference type="ARBA" id="ARBA00022490"/>
    </source>
</evidence>
<evidence type="ECO:0000313" key="4">
    <source>
        <dbReference type="Proteomes" id="UP001152888"/>
    </source>
</evidence>
<evidence type="ECO:0000256" key="1">
    <source>
        <dbReference type="ARBA" id="ARBA00004496"/>
    </source>
</evidence>
<organism evidence="3 4">
    <name type="scientific">Acanthoscelides obtectus</name>
    <name type="common">Bean weevil</name>
    <name type="synonym">Bruchus obtectus</name>
    <dbReference type="NCBI Taxonomy" id="200917"/>
    <lineage>
        <taxon>Eukaryota</taxon>
        <taxon>Metazoa</taxon>
        <taxon>Ecdysozoa</taxon>
        <taxon>Arthropoda</taxon>
        <taxon>Hexapoda</taxon>
        <taxon>Insecta</taxon>
        <taxon>Pterygota</taxon>
        <taxon>Neoptera</taxon>
        <taxon>Endopterygota</taxon>
        <taxon>Coleoptera</taxon>
        <taxon>Polyphaga</taxon>
        <taxon>Cucujiformia</taxon>
        <taxon>Chrysomeloidea</taxon>
        <taxon>Chrysomelidae</taxon>
        <taxon>Bruchinae</taxon>
        <taxon>Bruchini</taxon>
        <taxon>Acanthoscelides</taxon>
    </lineage>
</organism>
<evidence type="ECO:0000313" key="3">
    <source>
        <dbReference type="EMBL" id="CAH1972588.1"/>
    </source>
</evidence>